<comment type="caution">
    <text evidence="5">The sequence shown here is derived from an EMBL/GenBank/DDBJ whole genome shotgun (WGS) entry which is preliminary data.</text>
</comment>
<proteinExistence type="predicted"/>
<dbReference type="InterPro" id="IPR015424">
    <property type="entry name" value="PyrdxlP-dep_Trfase"/>
</dbReference>
<organism evidence="5 6">
    <name type="scientific">Salinisphaera hydrothermalis (strain C41B8)</name>
    <dbReference type="NCBI Taxonomy" id="1304275"/>
    <lineage>
        <taxon>Bacteria</taxon>
        <taxon>Pseudomonadati</taxon>
        <taxon>Pseudomonadota</taxon>
        <taxon>Gammaproteobacteria</taxon>
        <taxon>Salinisphaerales</taxon>
        <taxon>Salinisphaeraceae</taxon>
        <taxon>Salinisphaera</taxon>
    </lineage>
</organism>
<sequence length="364" mass="39189">MMVSNDYLDIADDPSIRQAQIDALEGSESTMVMSAVFLNGDSPQDAFERSMADWMGMEAALLSTSGYTANVGLIQAIATPDTPVYVDMMAHASLWHGITAGKLEARPFRHNSADHLASMIKRHGPGIVAIDSVYSTNGSVAPVREIVEVAHEAGCVIIVDESHSLGTHGWQGSGMVAGLGLQNKVHFVTASLAKAFAGRAGLIACSARLRDFIKYHAFPAIFSSAVLPSDVAGLAKTLDLIKSADKKRQRLFDNTDYLRRNLSALGYNVSDGEAQIIALEAGPEQQTMVLRDALESRGVFGSVFYSPATAAKRSLVRMSVNAGLTQGELDHVIRVCRDIRDEVDLANWPSTRRAQRNTVDTLAA</sequence>
<dbReference type="Gene3D" id="3.90.1150.10">
    <property type="entry name" value="Aspartate Aminotransferase, domain 1"/>
    <property type="match status" value="1"/>
</dbReference>
<dbReference type="NCBIfam" id="NF005526">
    <property type="entry name" value="PRK07179.1"/>
    <property type="match status" value="1"/>
</dbReference>
<comment type="cofactor">
    <cofactor evidence="1">
        <name>pyridoxal 5'-phosphate</name>
        <dbReference type="ChEBI" id="CHEBI:597326"/>
    </cofactor>
</comment>
<dbReference type="PANTHER" id="PTHR13693">
    <property type="entry name" value="CLASS II AMINOTRANSFERASE/8-AMINO-7-OXONONANOATE SYNTHASE"/>
    <property type="match status" value="1"/>
</dbReference>
<dbReference type="GO" id="GO:0008710">
    <property type="term" value="F:8-amino-7-oxononanoate synthase activity"/>
    <property type="evidence" value="ECO:0007669"/>
    <property type="project" value="TreeGrafter"/>
</dbReference>
<protein>
    <recommendedName>
        <fullName evidence="4">Aminotransferase class I/classII large domain-containing protein</fullName>
    </recommendedName>
</protein>
<dbReference type="InterPro" id="IPR004839">
    <property type="entry name" value="Aminotransferase_I/II_large"/>
</dbReference>
<evidence type="ECO:0000313" key="6">
    <source>
        <dbReference type="Proteomes" id="UP000028302"/>
    </source>
</evidence>
<dbReference type="Pfam" id="PF00155">
    <property type="entry name" value="Aminotran_1_2"/>
    <property type="match status" value="1"/>
</dbReference>
<dbReference type="GO" id="GO:0030170">
    <property type="term" value="F:pyridoxal phosphate binding"/>
    <property type="evidence" value="ECO:0007669"/>
    <property type="project" value="InterPro"/>
</dbReference>
<dbReference type="GO" id="GO:0009102">
    <property type="term" value="P:biotin biosynthetic process"/>
    <property type="evidence" value="ECO:0007669"/>
    <property type="project" value="TreeGrafter"/>
</dbReference>
<reference evidence="5 6" key="1">
    <citation type="submission" date="2013-03" db="EMBL/GenBank/DDBJ databases">
        <title>Salinisphaera hydrothermalis C41B8 Genome Sequencing.</title>
        <authorList>
            <person name="Li C."/>
            <person name="Lai Q."/>
            <person name="Shao Z."/>
        </authorList>
    </citation>
    <scope>NUCLEOTIDE SEQUENCE [LARGE SCALE GENOMIC DNA]</scope>
    <source>
        <strain evidence="5 6">C41B8</strain>
    </source>
</reference>
<accession>A0A084IQG4</accession>
<dbReference type="Proteomes" id="UP000028302">
    <property type="component" value="Unassembled WGS sequence"/>
</dbReference>
<dbReference type="EMBL" id="APNK01000002">
    <property type="protein sequence ID" value="KEZ78948.1"/>
    <property type="molecule type" value="Genomic_DNA"/>
</dbReference>
<evidence type="ECO:0000256" key="1">
    <source>
        <dbReference type="ARBA" id="ARBA00001933"/>
    </source>
</evidence>
<keyword evidence="6" id="KW-1185">Reference proteome</keyword>
<name>A0A084IQG4_SALHC</name>
<evidence type="ECO:0000256" key="2">
    <source>
        <dbReference type="ARBA" id="ARBA00022679"/>
    </source>
</evidence>
<dbReference type="InterPro" id="IPR015421">
    <property type="entry name" value="PyrdxlP-dep_Trfase_major"/>
</dbReference>
<dbReference type="PATRIC" id="fig|1304275.5.peg.491"/>
<evidence type="ECO:0000259" key="4">
    <source>
        <dbReference type="Pfam" id="PF00155"/>
    </source>
</evidence>
<feature type="domain" description="Aminotransferase class I/classII large" evidence="4">
    <location>
        <begin position="4"/>
        <end position="334"/>
    </location>
</feature>
<dbReference type="AlphaFoldDB" id="A0A084IQG4"/>
<gene>
    <name evidence="5" type="ORF">C41B8_02422</name>
</gene>
<dbReference type="STRING" id="1304275.C41B8_02422"/>
<dbReference type="eggNOG" id="COG0156">
    <property type="taxonomic scope" value="Bacteria"/>
</dbReference>
<dbReference type="PANTHER" id="PTHR13693:SF100">
    <property type="entry name" value="8-AMINO-7-OXONONANOATE SYNTHASE"/>
    <property type="match status" value="1"/>
</dbReference>
<evidence type="ECO:0000313" key="5">
    <source>
        <dbReference type="EMBL" id="KEZ78948.1"/>
    </source>
</evidence>
<dbReference type="InterPro" id="IPR015422">
    <property type="entry name" value="PyrdxlP-dep_Trfase_small"/>
</dbReference>
<evidence type="ECO:0000256" key="3">
    <source>
        <dbReference type="ARBA" id="ARBA00022898"/>
    </source>
</evidence>
<dbReference type="SUPFAM" id="SSF53383">
    <property type="entry name" value="PLP-dependent transferases"/>
    <property type="match status" value="1"/>
</dbReference>
<dbReference type="Gene3D" id="3.40.640.10">
    <property type="entry name" value="Type I PLP-dependent aspartate aminotransferase-like (Major domain)"/>
    <property type="match status" value="1"/>
</dbReference>
<keyword evidence="2" id="KW-0808">Transferase</keyword>
<dbReference type="InterPro" id="IPR050087">
    <property type="entry name" value="AON_synthase_class-II"/>
</dbReference>
<keyword evidence="3" id="KW-0663">Pyridoxal phosphate</keyword>